<keyword evidence="6" id="KW-0598">Phosphotransferase system</keyword>
<dbReference type="Proteomes" id="UP000199355">
    <property type="component" value="Unassembled WGS sequence"/>
</dbReference>
<evidence type="ECO:0000256" key="2">
    <source>
        <dbReference type="ARBA" id="ARBA00022448"/>
    </source>
</evidence>
<evidence type="ECO:0000256" key="7">
    <source>
        <dbReference type="ARBA" id="ARBA00022777"/>
    </source>
</evidence>
<dbReference type="Gene3D" id="3.40.50.510">
    <property type="entry name" value="Phosphotransferase system, mannose-type IIA component"/>
    <property type="match status" value="1"/>
</dbReference>
<evidence type="ECO:0000256" key="6">
    <source>
        <dbReference type="ARBA" id="ARBA00022683"/>
    </source>
</evidence>
<evidence type="ECO:0000259" key="8">
    <source>
        <dbReference type="PROSITE" id="PS51096"/>
    </source>
</evidence>
<dbReference type="RefSeq" id="WP_092153285.1">
    <property type="nucleotide sequence ID" value="NZ_FNBX01000006.1"/>
</dbReference>
<dbReference type="OrthoDB" id="9794368at2"/>
<comment type="subcellular location">
    <subcellularLocation>
        <location evidence="1">Cytoplasm</location>
    </subcellularLocation>
</comment>
<dbReference type="Pfam" id="PF03610">
    <property type="entry name" value="EIIA-man"/>
    <property type="match status" value="1"/>
</dbReference>
<sequence length="154" mass="16151">MTDESTESGGQSAEAQVGVIVVSHADYGSAMLRTAEFILGPQSDCSSISVDVAHEVSETVRRLDDAAQRLDKGAGVIILTDMFGGTPTNLALSLLATHKVEVVTGVNLPMLLKVFTSRDKELEELARLAGEAGAKGIVVAGSMLRNKPRDKNAG</sequence>
<gene>
    <name evidence="9" type="ORF">SAMN05192586_10635</name>
</gene>
<dbReference type="GO" id="GO:0016301">
    <property type="term" value="F:kinase activity"/>
    <property type="evidence" value="ECO:0007669"/>
    <property type="project" value="UniProtKB-KW"/>
</dbReference>
<dbReference type="EMBL" id="FNBX01000006">
    <property type="protein sequence ID" value="SDF47524.1"/>
    <property type="molecule type" value="Genomic_DNA"/>
</dbReference>
<keyword evidence="10" id="KW-1185">Reference proteome</keyword>
<evidence type="ECO:0000256" key="1">
    <source>
        <dbReference type="ARBA" id="ARBA00004496"/>
    </source>
</evidence>
<evidence type="ECO:0000256" key="4">
    <source>
        <dbReference type="ARBA" id="ARBA00022597"/>
    </source>
</evidence>
<organism evidence="9 10">
    <name type="scientific">Desulfovibrio legallii</name>
    <dbReference type="NCBI Taxonomy" id="571438"/>
    <lineage>
        <taxon>Bacteria</taxon>
        <taxon>Pseudomonadati</taxon>
        <taxon>Thermodesulfobacteriota</taxon>
        <taxon>Desulfovibrionia</taxon>
        <taxon>Desulfovibrionales</taxon>
        <taxon>Desulfovibrionaceae</taxon>
        <taxon>Desulfovibrio</taxon>
    </lineage>
</organism>
<keyword evidence="2" id="KW-0813">Transport</keyword>
<dbReference type="GO" id="GO:0009401">
    <property type="term" value="P:phosphoenolpyruvate-dependent sugar phosphotransferase system"/>
    <property type="evidence" value="ECO:0007669"/>
    <property type="project" value="UniProtKB-KW"/>
</dbReference>
<dbReference type="GO" id="GO:0016020">
    <property type="term" value="C:membrane"/>
    <property type="evidence" value="ECO:0007669"/>
    <property type="project" value="InterPro"/>
</dbReference>
<dbReference type="GO" id="GO:0005737">
    <property type="term" value="C:cytoplasm"/>
    <property type="evidence" value="ECO:0007669"/>
    <property type="project" value="UniProtKB-SubCell"/>
</dbReference>
<keyword evidence="4" id="KW-0762">Sugar transport</keyword>
<evidence type="ECO:0000256" key="3">
    <source>
        <dbReference type="ARBA" id="ARBA00022490"/>
    </source>
</evidence>
<dbReference type="SUPFAM" id="SSF53062">
    <property type="entry name" value="PTS system fructose IIA component-like"/>
    <property type="match status" value="1"/>
</dbReference>
<dbReference type="InterPro" id="IPR036662">
    <property type="entry name" value="PTS_EIIA_man-typ_sf"/>
</dbReference>
<dbReference type="InterPro" id="IPR051471">
    <property type="entry name" value="Bacterial_PTS_sugar_comp"/>
</dbReference>
<dbReference type="PANTHER" id="PTHR33799">
    <property type="entry name" value="PTS PERMEASE-RELATED-RELATED"/>
    <property type="match status" value="1"/>
</dbReference>
<dbReference type="STRING" id="571438.SAMN05192586_10635"/>
<dbReference type="CDD" id="cd00006">
    <property type="entry name" value="PTS_IIA_man"/>
    <property type="match status" value="1"/>
</dbReference>
<dbReference type="PANTHER" id="PTHR33799:SF1">
    <property type="entry name" value="PTS SYSTEM MANNOSE-SPECIFIC EIIAB COMPONENT-RELATED"/>
    <property type="match status" value="1"/>
</dbReference>
<dbReference type="InterPro" id="IPR004701">
    <property type="entry name" value="PTS_EIIA_man-typ"/>
</dbReference>
<keyword evidence="7" id="KW-0418">Kinase</keyword>
<evidence type="ECO:0000256" key="5">
    <source>
        <dbReference type="ARBA" id="ARBA00022679"/>
    </source>
</evidence>
<dbReference type="PROSITE" id="PS51096">
    <property type="entry name" value="PTS_EIIA_TYPE_4"/>
    <property type="match status" value="1"/>
</dbReference>
<dbReference type="InterPro" id="IPR033887">
    <property type="entry name" value="PTS_IIA_man"/>
</dbReference>
<dbReference type="AlphaFoldDB" id="A0A1G7LDY2"/>
<reference evidence="10" key="1">
    <citation type="submission" date="2016-10" db="EMBL/GenBank/DDBJ databases">
        <authorList>
            <person name="Varghese N."/>
            <person name="Submissions S."/>
        </authorList>
    </citation>
    <scope>NUCLEOTIDE SEQUENCE [LARGE SCALE GENOMIC DNA]</scope>
    <source>
        <strain evidence="10">KHC7</strain>
    </source>
</reference>
<evidence type="ECO:0000313" key="10">
    <source>
        <dbReference type="Proteomes" id="UP000199355"/>
    </source>
</evidence>
<keyword evidence="3" id="KW-0963">Cytoplasm</keyword>
<accession>A0A1G7LDY2</accession>
<protein>
    <submittedName>
        <fullName evidence="9">PTS system, mannose-specific IIA component</fullName>
    </submittedName>
</protein>
<evidence type="ECO:0000313" key="9">
    <source>
        <dbReference type="EMBL" id="SDF47524.1"/>
    </source>
</evidence>
<name>A0A1G7LDY2_9BACT</name>
<keyword evidence="5" id="KW-0808">Transferase</keyword>
<proteinExistence type="predicted"/>
<feature type="domain" description="PTS EIIA type-4" evidence="8">
    <location>
        <begin position="16"/>
        <end position="137"/>
    </location>
</feature>